<comment type="function">
    <text evidence="3">Plant non-specific lipid-transfer proteins transfer phospholipids as well as galactolipids across membranes. May play a role in wax or cutin deposition in the cell walls of expanding epidermal cells and certain secretory tissues.</text>
</comment>
<keyword evidence="3" id="KW-0446">Lipid-binding</keyword>
<dbReference type="Gene3D" id="1.10.110.10">
    <property type="entry name" value="Plant lipid-transfer and hydrophobic proteins"/>
    <property type="match status" value="1"/>
</dbReference>
<organism evidence="5 6">
    <name type="scientific">Sphenostylis stenocarpa</name>
    <dbReference type="NCBI Taxonomy" id="92480"/>
    <lineage>
        <taxon>Eukaryota</taxon>
        <taxon>Viridiplantae</taxon>
        <taxon>Streptophyta</taxon>
        <taxon>Embryophyta</taxon>
        <taxon>Tracheophyta</taxon>
        <taxon>Spermatophyta</taxon>
        <taxon>Magnoliopsida</taxon>
        <taxon>eudicotyledons</taxon>
        <taxon>Gunneridae</taxon>
        <taxon>Pentapetalae</taxon>
        <taxon>rosids</taxon>
        <taxon>fabids</taxon>
        <taxon>Fabales</taxon>
        <taxon>Fabaceae</taxon>
        <taxon>Papilionoideae</taxon>
        <taxon>50 kb inversion clade</taxon>
        <taxon>NPAAA clade</taxon>
        <taxon>indigoferoid/millettioid clade</taxon>
        <taxon>Phaseoleae</taxon>
        <taxon>Sphenostylis</taxon>
    </lineage>
</organism>
<sequence length="218" mass="23522">MCCLAGDGRRWLLCADLGFVMSGTAEINGIEKGMGVVLDGGSKVRGGWRGGEGPSEVMTISNEGVANPIRAQPHTTKYYLVLARVEMVMASMVTRVFFLAIVCLALGTTTIPKAQAAVTCDQVVDNLTPCLSYVMYGGTTVPAQCCNGIRSLYGLAQTTQDRQTVCRCIKNGVSSSGFTYSNYNLNLAASLPKKCRVNIPYQISPNTDCSRYFHYSLQ</sequence>
<evidence type="ECO:0000313" key="5">
    <source>
        <dbReference type="EMBL" id="CAJ1948408.1"/>
    </source>
</evidence>
<dbReference type="Proteomes" id="UP001189624">
    <property type="component" value="Chromosome 4"/>
</dbReference>
<dbReference type="GO" id="GO:0008289">
    <property type="term" value="F:lipid binding"/>
    <property type="evidence" value="ECO:0007669"/>
    <property type="project" value="UniProtKB-KW"/>
</dbReference>
<keyword evidence="2" id="KW-1015">Disulfide bond</keyword>
<dbReference type="PRINTS" id="PR00382">
    <property type="entry name" value="LIPIDTRNSFER"/>
</dbReference>
<dbReference type="InterPro" id="IPR036312">
    <property type="entry name" value="Bifun_inhib/LTP/seed_sf"/>
</dbReference>
<dbReference type="AlphaFoldDB" id="A0AA86SK88"/>
<keyword evidence="6" id="KW-1185">Reference proteome</keyword>
<dbReference type="InterPro" id="IPR016140">
    <property type="entry name" value="Bifunc_inhib/LTP/seed_store"/>
</dbReference>
<name>A0AA86SK88_9FABA</name>
<gene>
    <name evidence="5" type="ORF">AYBTSS11_LOCUS13172</name>
</gene>
<evidence type="ECO:0000256" key="1">
    <source>
        <dbReference type="ARBA" id="ARBA00009748"/>
    </source>
</evidence>
<accession>A0AA86SK88</accession>
<dbReference type="Pfam" id="PF00234">
    <property type="entry name" value="Tryp_alpha_amyl"/>
    <property type="match status" value="1"/>
</dbReference>
<feature type="domain" description="Bifunctional inhibitor/plant lipid transfer protein/seed storage helical" evidence="4">
    <location>
        <begin position="120"/>
        <end position="209"/>
    </location>
</feature>
<dbReference type="PANTHER" id="PTHR33076">
    <property type="entry name" value="NON-SPECIFIC LIPID-TRANSFER PROTEIN 2-RELATED"/>
    <property type="match status" value="1"/>
</dbReference>
<keyword evidence="3" id="KW-0813">Transport</keyword>
<evidence type="ECO:0000313" key="6">
    <source>
        <dbReference type="Proteomes" id="UP001189624"/>
    </source>
</evidence>
<reference evidence="5" key="1">
    <citation type="submission" date="2023-10" db="EMBL/GenBank/DDBJ databases">
        <authorList>
            <person name="Domelevo Entfellner J.-B."/>
        </authorList>
    </citation>
    <scope>NUCLEOTIDE SEQUENCE</scope>
</reference>
<dbReference type="CDD" id="cd01960">
    <property type="entry name" value="nsLTP1"/>
    <property type="match status" value="1"/>
</dbReference>
<dbReference type="Gramene" id="rna-AYBTSS11_LOCUS13172">
    <property type="protein sequence ID" value="CAJ1948408.1"/>
    <property type="gene ID" value="gene-AYBTSS11_LOCUS13172"/>
</dbReference>
<protein>
    <recommendedName>
        <fullName evidence="3">Non-specific lipid-transfer protein</fullName>
    </recommendedName>
</protein>
<dbReference type="SMART" id="SM00499">
    <property type="entry name" value="AAI"/>
    <property type="match status" value="1"/>
</dbReference>
<dbReference type="SUPFAM" id="SSF47699">
    <property type="entry name" value="Bifunctional inhibitor/lipid-transfer protein/seed storage 2S albumin"/>
    <property type="match status" value="1"/>
</dbReference>
<dbReference type="InterPro" id="IPR000528">
    <property type="entry name" value="Plant_nsLTP"/>
</dbReference>
<evidence type="ECO:0000256" key="3">
    <source>
        <dbReference type="RuleBase" id="RU000628"/>
    </source>
</evidence>
<dbReference type="EMBL" id="OY731401">
    <property type="protein sequence ID" value="CAJ1948408.1"/>
    <property type="molecule type" value="Genomic_DNA"/>
</dbReference>
<evidence type="ECO:0000256" key="2">
    <source>
        <dbReference type="ARBA" id="ARBA00023157"/>
    </source>
</evidence>
<evidence type="ECO:0000259" key="4">
    <source>
        <dbReference type="SMART" id="SM00499"/>
    </source>
</evidence>
<dbReference type="GO" id="GO:0006869">
    <property type="term" value="P:lipid transport"/>
    <property type="evidence" value="ECO:0007669"/>
    <property type="project" value="InterPro"/>
</dbReference>
<proteinExistence type="inferred from homology"/>
<comment type="similarity">
    <text evidence="1 3">Belongs to the plant LTP family.</text>
</comment>